<dbReference type="PANTHER" id="PTHR30346:SF17">
    <property type="entry name" value="LYSR FAMILY TRANSCRIPTIONAL REGULATOR"/>
    <property type="match status" value="1"/>
</dbReference>
<evidence type="ECO:0000256" key="3">
    <source>
        <dbReference type="ARBA" id="ARBA00023125"/>
    </source>
</evidence>
<dbReference type="Pfam" id="PF03466">
    <property type="entry name" value="LysR_substrate"/>
    <property type="match status" value="1"/>
</dbReference>
<accession>A0ABV6QSB0</accession>
<dbReference type="PRINTS" id="PR00039">
    <property type="entry name" value="HTHLYSR"/>
</dbReference>
<dbReference type="RefSeq" id="WP_380050438.1">
    <property type="nucleotide sequence ID" value="NZ_JBHLTC010000028.1"/>
</dbReference>
<keyword evidence="7" id="KW-1185">Reference proteome</keyword>
<dbReference type="SUPFAM" id="SSF53850">
    <property type="entry name" value="Periplasmic binding protein-like II"/>
    <property type="match status" value="1"/>
</dbReference>
<dbReference type="Gene3D" id="1.10.10.10">
    <property type="entry name" value="Winged helix-like DNA-binding domain superfamily/Winged helix DNA-binding domain"/>
    <property type="match status" value="1"/>
</dbReference>
<dbReference type="InterPro" id="IPR000847">
    <property type="entry name" value="LysR_HTH_N"/>
</dbReference>
<sequence length="286" mass="30131">MDLRLLRAFETVARRQNFGAAATELSISQPALTKQIQALERRVGSALFVRGRQGARLTRAGRLLLPDAKDVLNRADAFDQRVARIAEGAEGSLAIGFGLSSIELAPRAIALFRRRHPGVRLSLDDLSSTVQYERLATGSLQVGFVRLPTPPGLDHLPLCDDHLVLATPQAEVVPDDVTAWLDGQALVRLTTERGPGLAAQIARLYDELGCAPSVAQESADLQTVLALVAAGVGSAVVPATAAGIAPAAVRLQPLPGQTGTWQIGAAWHPAAGSPLITSFLQAAQEA</sequence>
<proteinExistence type="inferred from homology"/>
<organism evidence="6 7">
    <name type="scientific">Kribbella deserti</name>
    <dbReference type="NCBI Taxonomy" id="1926257"/>
    <lineage>
        <taxon>Bacteria</taxon>
        <taxon>Bacillati</taxon>
        <taxon>Actinomycetota</taxon>
        <taxon>Actinomycetes</taxon>
        <taxon>Propionibacteriales</taxon>
        <taxon>Kribbellaceae</taxon>
        <taxon>Kribbella</taxon>
    </lineage>
</organism>
<dbReference type="Proteomes" id="UP001589890">
    <property type="component" value="Unassembled WGS sequence"/>
</dbReference>
<dbReference type="Gene3D" id="3.40.190.10">
    <property type="entry name" value="Periplasmic binding protein-like II"/>
    <property type="match status" value="2"/>
</dbReference>
<dbReference type="InterPro" id="IPR036390">
    <property type="entry name" value="WH_DNA-bd_sf"/>
</dbReference>
<protein>
    <submittedName>
        <fullName evidence="6">LysR family transcriptional regulator</fullName>
    </submittedName>
</protein>
<evidence type="ECO:0000256" key="1">
    <source>
        <dbReference type="ARBA" id="ARBA00009437"/>
    </source>
</evidence>
<evidence type="ECO:0000259" key="5">
    <source>
        <dbReference type="PROSITE" id="PS50931"/>
    </source>
</evidence>
<evidence type="ECO:0000313" key="7">
    <source>
        <dbReference type="Proteomes" id="UP001589890"/>
    </source>
</evidence>
<dbReference type="InterPro" id="IPR005119">
    <property type="entry name" value="LysR_subst-bd"/>
</dbReference>
<name>A0ABV6QSB0_9ACTN</name>
<feature type="domain" description="HTH lysR-type" evidence="5">
    <location>
        <begin position="1"/>
        <end position="58"/>
    </location>
</feature>
<dbReference type="PANTHER" id="PTHR30346">
    <property type="entry name" value="TRANSCRIPTIONAL DUAL REGULATOR HCAR-RELATED"/>
    <property type="match status" value="1"/>
</dbReference>
<keyword evidence="2" id="KW-0805">Transcription regulation</keyword>
<keyword evidence="4" id="KW-0804">Transcription</keyword>
<evidence type="ECO:0000256" key="4">
    <source>
        <dbReference type="ARBA" id="ARBA00023163"/>
    </source>
</evidence>
<comment type="similarity">
    <text evidence="1">Belongs to the LysR transcriptional regulatory family.</text>
</comment>
<reference evidence="6 7" key="1">
    <citation type="submission" date="2024-09" db="EMBL/GenBank/DDBJ databases">
        <authorList>
            <person name="Sun Q."/>
            <person name="Mori K."/>
        </authorList>
    </citation>
    <scope>NUCLEOTIDE SEQUENCE [LARGE SCALE GENOMIC DNA]</scope>
    <source>
        <strain evidence="6 7">CGMCC 1.15906</strain>
    </source>
</reference>
<dbReference type="InterPro" id="IPR036388">
    <property type="entry name" value="WH-like_DNA-bd_sf"/>
</dbReference>
<evidence type="ECO:0000313" key="6">
    <source>
        <dbReference type="EMBL" id="MFC0626612.1"/>
    </source>
</evidence>
<gene>
    <name evidence="6" type="ORF">ACFFGN_21210</name>
</gene>
<dbReference type="PROSITE" id="PS50931">
    <property type="entry name" value="HTH_LYSR"/>
    <property type="match status" value="1"/>
</dbReference>
<dbReference type="SUPFAM" id="SSF46785">
    <property type="entry name" value="Winged helix' DNA-binding domain"/>
    <property type="match status" value="1"/>
</dbReference>
<dbReference type="EMBL" id="JBHLTC010000028">
    <property type="protein sequence ID" value="MFC0626612.1"/>
    <property type="molecule type" value="Genomic_DNA"/>
</dbReference>
<keyword evidence="3" id="KW-0238">DNA-binding</keyword>
<dbReference type="Pfam" id="PF00126">
    <property type="entry name" value="HTH_1"/>
    <property type="match status" value="1"/>
</dbReference>
<evidence type="ECO:0000256" key="2">
    <source>
        <dbReference type="ARBA" id="ARBA00023015"/>
    </source>
</evidence>
<comment type="caution">
    <text evidence="6">The sequence shown here is derived from an EMBL/GenBank/DDBJ whole genome shotgun (WGS) entry which is preliminary data.</text>
</comment>
<dbReference type="CDD" id="cd08414">
    <property type="entry name" value="PBP2_LTTR_aromatics_like"/>
    <property type="match status" value="1"/>
</dbReference>